<evidence type="ECO:0000256" key="6">
    <source>
        <dbReference type="ARBA" id="ARBA00022777"/>
    </source>
</evidence>
<dbReference type="InterPro" id="IPR005467">
    <property type="entry name" value="His_kinase_dom"/>
</dbReference>
<keyword evidence="4" id="KW-0808">Transferase</keyword>
<protein>
    <recommendedName>
        <fullName evidence="2">histidine kinase</fullName>
        <ecNumber evidence="2">2.7.13.3</ecNumber>
    </recommendedName>
</protein>
<keyword evidence="6 11" id="KW-0418">Kinase</keyword>
<dbReference type="InterPro" id="IPR004358">
    <property type="entry name" value="Sig_transdc_His_kin-like_C"/>
</dbReference>
<keyword evidence="7" id="KW-0067">ATP-binding</keyword>
<dbReference type="Gene3D" id="3.30.565.10">
    <property type="entry name" value="Histidine kinase-like ATPase, C-terminal domain"/>
    <property type="match status" value="1"/>
</dbReference>
<evidence type="ECO:0000256" key="2">
    <source>
        <dbReference type="ARBA" id="ARBA00012438"/>
    </source>
</evidence>
<dbReference type="GO" id="GO:0000155">
    <property type="term" value="F:phosphorelay sensor kinase activity"/>
    <property type="evidence" value="ECO:0007669"/>
    <property type="project" value="InterPro"/>
</dbReference>
<dbReference type="SUPFAM" id="SSF47384">
    <property type="entry name" value="Homodimeric domain of signal transducing histidine kinase"/>
    <property type="match status" value="1"/>
</dbReference>
<dbReference type="CDD" id="cd00082">
    <property type="entry name" value="HisKA"/>
    <property type="match status" value="1"/>
</dbReference>
<dbReference type="SMART" id="SM00387">
    <property type="entry name" value="HATPase_c"/>
    <property type="match status" value="1"/>
</dbReference>
<evidence type="ECO:0000313" key="12">
    <source>
        <dbReference type="Proteomes" id="UP000279446"/>
    </source>
</evidence>
<dbReference type="Pfam" id="PF00512">
    <property type="entry name" value="HisKA"/>
    <property type="match status" value="1"/>
</dbReference>
<dbReference type="Pfam" id="PF02518">
    <property type="entry name" value="HATPase_c"/>
    <property type="match status" value="1"/>
</dbReference>
<evidence type="ECO:0000256" key="1">
    <source>
        <dbReference type="ARBA" id="ARBA00000085"/>
    </source>
</evidence>
<evidence type="ECO:0000313" key="11">
    <source>
        <dbReference type="EMBL" id="RUT37844.1"/>
    </source>
</evidence>
<dbReference type="Gene3D" id="1.10.287.130">
    <property type="match status" value="1"/>
</dbReference>
<dbReference type="RefSeq" id="WP_127195283.1">
    <property type="nucleotide sequence ID" value="NZ_RZNY01000068.1"/>
</dbReference>
<evidence type="ECO:0000256" key="5">
    <source>
        <dbReference type="ARBA" id="ARBA00022741"/>
    </source>
</evidence>
<dbReference type="OrthoDB" id="335833at2"/>
<dbReference type="EMBL" id="RZNY01000068">
    <property type="protein sequence ID" value="RUT37844.1"/>
    <property type="molecule type" value="Genomic_DNA"/>
</dbReference>
<gene>
    <name evidence="11" type="ORF">EJP82_27650</name>
</gene>
<feature type="transmembrane region" description="Helical" evidence="9">
    <location>
        <begin position="12"/>
        <end position="30"/>
    </location>
</feature>
<keyword evidence="8" id="KW-0902">Two-component regulatory system</keyword>
<feature type="domain" description="Histidine kinase" evidence="10">
    <location>
        <begin position="259"/>
        <end position="476"/>
    </location>
</feature>
<keyword evidence="9" id="KW-1133">Transmembrane helix</keyword>
<dbReference type="PRINTS" id="PR00344">
    <property type="entry name" value="BCTRLSENSOR"/>
</dbReference>
<dbReference type="EC" id="2.7.13.3" evidence="2"/>
<proteinExistence type="predicted"/>
<keyword evidence="9" id="KW-0812">Transmembrane</keyword>
<evidence type="ECO:0000256" key="7">
    <source>
        <dbReference type="ARBA" id="ARBA00022840"/>
    </source>
</evidence>
<dbReference type="InterPro" id="IPR036890">
    <property type="entry name" value="HATPase_C_sf"/>
</dbReference>
<keyword evidence="9" id="KW-0472">Membrane</keyword>
<dbReference type="Gene3D" id="6.10.340.10">
    <property type="match status" value="1"/>
</dbReference>
<dbReference type="AlphaFoldDB" id="A0A433XTX4"/>
<evidence type="ECO:0000256" key="4">
    <source>
        <dbReference type="ARBA" id="ARBA00022679"/>
    </source>
</evidence>
<dbReference type="GO" id="GO:0005524">
    <property type="term" value="F:ATP binding"/>
    <property type="evidence" value="ECO:0007669"/>
    <property type="project" value="UniProtKB-KW"/>
</dbReference>
<dbReference type="SUPFAM" id="SSF55874">
    <property type="entry name" value="ATPase domain of HSP90 chaperone/DNA topoisomerase II/histidine kinase"/>
    <property type="match status" value="1"/>
</dbReference>
<comment type="caution">
    <text evidence="11">The sequence shown here is derived from an EMBL/GenBank/DDBJ whole genome shotgun (WGS) entry which is preliminary data.</text>
</comment>
<dbReference type="SUPFAM" id="SSF158472">
    <property type="entry name" value="HAMP domain-like"/>
    <property type="match status" value="1"/>
</dbReference>
<dbReference type="InterPro" id="IPR036097">
    <property type="entry name" value="HisK_dim/P_sf"/>
</dbReference>
<name>A0A433XTX4_9BACL</name>
<dbReference type="Proteomes" id="UP000279446">
    <property type="component" value="Unassembled WGS sequence"/>
</dbReference>
<dbReference type="InterPro" id="IPR003661">
    <property type="entry name" value="HisK_dim/P_dom"/>
</dbReference>
<dbReference type="PANTHER" id="PTHR43547">
    <property type="entry name" value="TWO-COMPONENT HISTIDINE KINASE"/>
    <property type="match status" value="1"/>
</dbReference>
<sequence>MYLNVWFRKWLIAVLICLVIIMGCGAGLLWDNYRSQSEADSQLVINKIRLQVSDMMLYLEQFNQELENDSKIRETIQAMSQKHQLSLMYVQLDGRIIFNSSPNTSAQQIDLKTVLHYDLYHARVDKDTYSIAFPVVDEVTQVQAGNAIFAMPASTVFVEKSHAIPLTLFIVMSTMLLILCYLMFIIRNKIKRDIIQPIYHLKDYTESIIKGNYEKKASYGTMNEIGEVYAMFDQMRLEIMYHSMRRDEQEKAQKELISNISHEIKTPLTTLKAYIEAIREGVCPDMPSVMEYVEIMHTNTDKMTRLTEDLLVHALQELGQISVTLTEQYSREMFLRILQPIGHFVRTTGVTYIEPTDIPNVLINADANRLEQVVSNLIANSLKHTSTGDSISVDIVIALGQLKITIADTGKGILPQDIPFVFDRYFKGKLNSSPRNEGFGLGLSICKHIIEAHNGSISFRSDQGQGTVFHCMIPLC</sequence>
<keyword evidence="12" id="KW-1185">Reference proteome</keyword>
<evidence type="ECO:0000259" key="10">
    <source>
        <dbReference type="PROSITE" id="PS50109"/>
    </source>
</evidence>
<dbReference type="PROSITE" id="PS50109">
    <property type="entry name" value="HIS_KIN"/>
    <property type="match status" value="1"/>
</dbReference>
<evidence type="ECO:0000256" key="9">
    <source>
        <dbReference type="SAM" id="Phobius"/>
    </source>
</evidence>
<comment type="catalytic activity">
    <reaction evidence="1">
        <text>ATP + protein L-histidine = ADP + protein N-phospho-L-histidine.</text>
        <dbReference type="EC" id="2.7.13.3"/>
    </reaction>
</comment>
<reference evidence="11 12" key="1">
    <citation type="submission" date="2018-12" db="EMBL/GenBank/DDBJ databases">
        <authorList>
            <person name="Sun L."/>
            <person name="Chen Z."/>
        </authorList>
    </citation>
    <scope>NUCLEOTIDE SEQUENCE [LARGE SCALE GENOMIC DNA]</scope>
    <source>
        <strain evidence="11 12">DSM 15890</strain>
    </source>
</reference>
<accession>A0A433XTX4</accession>
<keyword evidence="3" id="KW-0597">Phosphoprotein</keyword>
<keyword evidence="5" id="KW-0547">Nucleotide-binding</keyword>
<evidence type="ECO:0000256" key="3">
    <source>
        <dbReference type="ARBA" id="ARBA00022553"/>
    </source>
</evidence>
<feature type="transmembrane region" description="Helical" evidence="9">
    <location>
        <begin position="163"/>
        <end position="186"/>
    </location>
</feature>
<organism evidence="11 12">
    <name type="scientific">Paenibacillus anaericanus</name>
    <dbReference type="NCBI Taxonomy" id="170367"/>
    <lineage>
        <taxon>Bacteria</taxon>
        <taxon>Bacillati</taxon>
        <taxon>Bacillota</taxon>
        <taxon>Bacilli</taxon>
        <taxon>Bacillales</taxon>
        <taxon>Paenibacillaceae</taxon>
        <taxon>Paenibacillus</taxon>
    </lineage>
</organism>
<dbReference type="InterPro" id="IPR003594">
    <property type="entry name" value="HATPase_dom"/>
</dbReference>
<dbReference type="PANTHER" id="PTHR43547:SF2">
    <property type="entry name" value="HYBRID SIGNAL TRANSDUCTION HISTIDINE KINASE C"/>
    <property type="match status" value="1"/>
</dbReference>
<evidence type="ECO:0000256" key="8">
    <source>
        <dbReference type="ARBA" id="ARBA00023012"/>
    </source>
</evidence>
<dbReference type="SMART" id="SM00388">
    <property type="entry name" value="HisKA"/>
    <property type="match status" value="1"/>
</dbReference>